<feature type="repeat" description="ANK" evidence="3">
    <location>
        <begin position="214"/>
        <end position="246"/>
    </location>
</feature>
<keyword evidence="5" id="KW-1185">Reference proteome</keyword>
<feature type="compositionally biased region" description="Basic and acidic residues" evidence="4">
    <location>
        <begin position="310"/>
        <end position="320"/>
    </location>
</feature>
<feature type="compositionally biased region" description="Polar residues" evidence="4">
    <location>
        <begin position="738"/>
        <end position="753"/>
    </location>
</feature>
<dbReference type="SUPFAM" id="SSF48403">
    <property type="entry name" value="Ankyrin repeat"/>
    <property type="match status" value="1"/>
</dbReference>
<dbReference type="PANTHER" id="PTHR24173:SF74">
    <property type="entry name" value="ANKYRIN REPEAT DOMAIN-CONTAINING PROTEIN 16"/>
    <property type="match status" value="1"/>
</dbReference>
<dbReference type="PROSITE" id="PS50088">
    <property type="entry name" value="ANK_REPEAT"/>
    <property type="match status" value="6"/>
</dbReference>
<evidence type="ECO:0000256" key="3">
    <source>
        <dbReference type="PROSITE-ProRule" id="PRU00023"/>
    </source>
</evidence>
<dbReference type="PANTHER" id="PTHR24173">
    <property type="entry name" value="ANKYRIN REPEAT CONTAINING"/>
    <property type="match status" value="1"/>
</dbReference>
<dbReference type="PRINTS" id="PR01415">
    <property type="entry name" value="ANKYRIN"/>
</dbReference>
<dbReference type="Gene3D" id="1.25.40.20">
    <property type="entry name" value="Ankyrin repeat-containing domain"/>
    <property type="match status" value="3"/>
</dbReference>
<protein>
    <submittedName>
        <fullName evidence="6">Uncharacterized protein LOC115227252 isoform X1</fullName>
    </submittedName>
</protein>
<dbReference type="Pfam" id="PF12796">
    <property type="entry name" value="Ank_2"/>
    <property type="match status" value="2"/>
</dbReference>
<feature type="region of interest" description="Disordered" evidence="4">
    <location>
        <begin position="788"/>
        <end position="824"/>
    </location>
</feature>
<feature type="repeat" description="ANK" evidence="3">
    <location>
        <begin position="181"/>
        <end position="213"/>
    </location>
</feature>
<keyword evidence="2 3" id="KW-0040">ANK repeat</keyword>
<evidence type="ECO:0000313" key="6">
    <source>
        <dbReference type="RefSeq" id="XP_036356562.1"/>
    </source>
</evidence>
<gene>
    <name evidence="6" type="primary">LOC115227252</name>
</gene>
<name>A0A7E6EP45_9MOLL</name>
<accession>A0A7E6EP45</accession>
<dbReference type="Pfam" id="PF13637">
    <property type="entry name" value="Ank_4"/>
    <property type="match status" value="1"/>
</dbReference>
<dbReference type="AlphaFoldDB" id="A0A7E6EP45"/>
<sequence>MAEPPTEASYSNLPTVSLADKLRLAASKGQLDTVEELLRAGASFETDKDRRTALHYAALNGYPDVCRCLISHGSDIDKQDAIGFTALHRACSQGHTAVCKVLLEEGCAKDLQDEHGNTALHEASWNGYSKTLDILVKNNCKVSLQNKSGFTPLHLAAQNGHNESSRILIYSGCSTDIKNNYGDTSLHTAARYGHAGVARILISARCSLNEENKNGDTPLHIAAALKRRKIAKLLVEAGVDCSLRNKQNETAAEVARRKEYPEIILIISANPKGKARPHQIVPEDKQAVHIAVDGPNMVFRGNAPTAANKETAKPEKERRFFFFKRKKKPDKDRASGPEHPQPTTSRQQQQQQQPQKLHTPHQANKSNPVQGFFNKYVPKEGFQYYRDLAGNIKEGPIGYTPICQCMPIVKRIEKNMDETRENLYEHIDASHQILQNRINQLDKRTSQQVFSIDRLNKERLNASHNHCKQHIDSQFNQQRKDAERLYTKYNENVKSELQAWLETRLTDEESCHPHHHDDSGFYHRSVFFDVVENENGRLFRSRSDETLSQSDYSVRHRKKDFYENRQAAMQQIRAWQTPDRYRRRDNYPVRDSPLRQLPTVSVRNTVTVPAGPSITRPRTMIECTSPNQTSSFNPSAPAMAQLSLEPSPNSKAFENRAVKPFTPSKLRHSTLPSKTNSPNLPSTSSQGLAPGHSLKHLSQVMPHLSHSSQGQKDERQNLVERGPPEVSKMIGPEMGPNNVFTSNPPTRRQFNENSMEKDSKETVRNQRQFLTVSSYSVTKTSETQLLQTKQFLPKSPAAKTGNEDSNGMRPRSHSQDMLADSSSRDVIREKKCIGYYHSERTMPLDRSKSYGNLKEELSGTQSNSVTLQSNTAMMSQYSHHQSYTVPTAFKTAPPPNSAYSNSVNATKYTRPSMADSAAKSYGNEAKQSPQKDMVFSNSSQSVCKEQYQKQMQKVLSQTALDYTSPYKNPTLDYSSPYKNPALNHTSPYKNTALSYHNNGKNMLGNQQMGNPNVNDTVNPLSRSEPQLMKADSSDGHHYRNSPTAVSSKIVGAPTNNSSAAAGVQNNSHQNHWSSSPLQKSNPKLPSPMLDWCHKEDSSSNPDSGYSCRIYGNGNNRSSTLLNTSHSNTTTPTSSFSGTDQSPSTASASLQLSPYRGQLQTQVARDGYDDRQPTNKQYFESVSAHLQNWYSKKKLETSQKEAPKTLSPTLLQQQHQQQIAPSFGTNSPYMATNYPPTPVKGYIRGSDV</sequence>
<feature type="compositionally biased region" description="Basic and acidic residues" evidence="4">
    <location>
        <begin position="1193"/>
        <end position="1202"/>
    </location>
</feature>
<keyword evidence="1" id="KW-0677">Repeat</keyword>
<feature type="repeat" description="ANK" evidence="3">
    <location>
        <begin position="82"/>
        <end position="114"/>
    </location>
</feature>
<evidence type="ECO:0000313" key="5">
    <source>
        <dbReference type="Proteomes" id="UP000515154"/>
    </source>
</evidence>
<feature type="compositionally biased region" description="Polar residues" evidence="4">
    <location>
        <begin position="670"/>
        <end position="687"/>
    </location>
</feature>
<feature type="compositionally biased region" description="Polar residues" evidence="4">
    <location>
        <begin position="973"/>
        <end position="1024"/>
    </location>
</feature>
<evidence type="ECO:0000256" key="4">
    <source>
        <dbReference type="SAM" id="MobiDB-lite"/>
    </source>
</evidence>
<feature type="region of interest" description="Disordered" evidence="4">
    <location>
        <begin position="1193"/>
        <end position="1247"/>
    </location>
</feature>
<dbReference type="RefSeq" id="XP_036356562.1">
    <property type="nucleotide sequence ID" value="XM_036500669.1"/>
</dbReference>
<reference evidence="6" key="1">
    <citation type="submission" date="2025-08" db="UniProtKB">
        <authorList>
            <consortium name="RefSeq"/>
        </authorList>
    </citation>
    <scope>IDENTIFICATION</scope>
</reference>
<dbReference type="PROSITE" id="PS50297">
    <property type="entry name" value="ANK_REP_REGION"/>
    <property type="match status" value="6"/>
</dbReference>
<feature type="compositionally biased region" description="Basic and acidic residues" evidence="4">
    <location>
        <begin position="754"/>
        <end position="763"/>
    </location>
</feature>
<feature type="repeat" description="ANK" evidence="3">
    <location>
        <begin position="49"/>
        <end position="81"/>
    </location>
</feature>
<dbReference type="Proteomes" id="UP000515154">
    <property type="component" value="Linkage group LG2"/>
</dbReference>
<feature type="region of interest" description="Disordered" evidence="4">
    <location>
        <begin position="660"/>
        <end position="692"/>
    </location>
</feature>
<feature type="repeat" description="ANK" evidence="3">
    <location>
        <begin position="148"/>
        <end position="180"/>
    </location>
</feature>
<dbReference type="KEGG" id="osn:115227252"/>
<evidence type="ECO:0000256" key="2">
    <source>
        <dbReference type="ARBA" id="ARBA00023043"/>
    </source>
</evidence>
<feature type="region of interest" description="Disordered" evidence="4">
    <location>
        <begin position="726"/>
        <end position="763"/>
    </location>
</feature>
<feature type="compositionally biased region" description="Low complexity" evidence="4">
    <location>
        <begin position="1064"/>
        <end position="1075"/>
    </location>
</feature>
<feature type="compositionally biased region" description="Low complexity" evidence="4">
    <location>
        <begin position="341"/>
        <end position="362"/>
    </location>
</feature>
<feature type="region of interest" description="Disordered" evidence="4">
    <location>
        <begin position="297"/>
        <end position="372"/>
    </location>
</feature>
<dbReference type="InterPro" id="IPR002110">
    <property type="entry name" value="Ankyrin_rpt"/>
</dbReference>
<feature type="compositionally biased region" description="Polar residues" evidence="4">
    <location>
        <begin position="1139"/>
        <end position="1155"/>
    </location>
</feature>
<feature type="region of interest" description="Disordered" evidence="4">
    <location>
        <begin position="973"/>
        <end position="1155"/>
    </location>
</feature>
<dbReference type="SMART" id="SM00248">
    <property type="entry name" value="ANK"/>
    <property type="match status" value="7"/>
</dbReference>
<feature type="compositionally biased region" description="Polar residues" evidence="4">
    <location>
        <begin position="1218"/>
        <end position="1229"/>
    </location>
</feature>
<dbReference type="InterPro" id="IPR036770">
    <property type="entry name" value="Ankyrin_rpt-contain_sf"/>
</dbReference>
<evidence type="ECO:0000256" key="1">
    <source>
        <dbReference type="ARBA" id="ARBA00022737"/>
    </source>
</evidence>
<feature type="compositionally biased region" description="Low complexity" evidence="4">
    <location>
        <begin position="1111"/>
        <end position="1138"/>
    </location>
</feature>
<proteinExistence type="predicted"/>
<organism evidence="5 6">
    <name type="scientific">Octopus sinensis</name>
    <name type="common">East Asian common octopus</name>
    <dbReference type="NCBI Taxonomy" id="2607531"/>
    <lineage>
        <taxon>Eukaryota</taxon>
        <taxon>Metazoa</taxon>
        <taxon>Spiralia</taxon>
        <taxon>Lophotrochozoa</taxon>
        <taxon>Mollusca</taxon>
        <taxon>Cephalopoda</taxon>
        <taxon>Coleoidea</taxon>
        <taxon>Octopodiformes</taxon>
        <taxon>Octopoda</taxon>
        <taxon>Incirrata</taxon>
        <taxon>Octopodidae</taxon>
        <taxon>Octopus</taxon>
    </lineage>
</organism>
<feature type="repeat" description="ANK" evidence="3">
    <location>
        <begin position="115"/>
        <end position="147"/>
    </location>
</feature>